<feature type="transmembrane region" description="Helical" evidence="1">
    <location>
        <begin position="420"/>
        <end position="441"/>
    </location>
</feature>
<gene>
    <name evidence="3" type="ORF">CNX65_02905</name>
</gene>
<dbReference type="Gene3D" id="3.40.710.10">
    <property type="entry name" value="DD-peptidase/beta-lactamase superfamily"/>
    <property type="match status" value="1"/>
</dbReference>
<dbReference type="Proteomes" id="UP000218505">
    <property type="component" value="Chromosome"/>
</dbReference>
<evidence type="ECO:0000313" key="4">
    <source>
        <dbReference type="Proteomes" id="UP000218505"/>
    </source>
</evidence>
<reference evidence="3" key="1">
    <citation type="submission" date="2017-09" db="EMBL/GenBank/DDBJ databases">
        <title>Complete Genome Sequence of ansamitocin-producing Bacterium Actinosynnema pretiosum X47.</title>
        <authorList>
            <person name="Cao G."/>
            <person name="Zong G."/>
            <person name="Zhong C."/>
            <person name="Fu J."/>
        </authorList>
    </citation>
    <scope>NUCLEOTIDE SEQUENCE [LARGE SCALE GENOMIC DNA]</scope>
    <source>
        <strain evidence="3">X47</strain>
    </source>
</reference>
<dbReference type="AlphaFoldDB" id="A0A290Z026"/>
<dbReference type="InterPro" id="IPR012338">
    <property type="entry name" value="Beta-lactam/transpept-like"/>
</dbReference>
<dbReference type="KEGG" id="apre:CNX65_02905"/>
<protein>
    <submittedName>
        <fullName evidence="3">Serine hydrolase</fullName>
    </submittedName>
</protein>
<keyword evidence="4" id="KW-1185">Reference proteome</keyword>
<dbReference type="PANTHER" id="PTHR46825:SF9">
    <property type="entry name" value="BETA-LACTAMASE-RELATED DOMAIN-CONTAINING PROTEIN"/>
    <property type="match status" value="1"/>
</dbReference>
<evidence type="ECO:0000313" key="3">
    <source>
        <dbReference type="EMBL" id="ATE52371.1"/>
    </source>
</evidence>
<organism evidence="3 4">
    <name type="scientific">Actinosynnema pretiosum</name>
    <dbReference type="NCBI Taxonomy" id="42197"/>
    <lineage>
        <taxon>Bacteria</taxon>
        <taxon>Bacillati</taxon>
        <taxon>Actinomycetota</taxon>
        <taxon>Actinomycetes</taxon>
        <taxon>Pseudonocardiales</taxon>
        <taxon>Pseudonocardiaceae</taxon>
        <taxon>Actinosynnema</taxon>
    </lineage>
</organism>
<keyword evidence="1" id="KW-1133">Transmembrane helix</keyword>
<dbReference type="Pfam" id="PF00144">
    <property type="entry name" value="Beta-lactamase"/>
    <property type="match status" value="1"/>
</dbReference>
<dbReference type="SUPFAM" id="SSF56601">
    <property type="entry name" value="beta-lactamase/transpeptidase-like"/>
    <property type="match status" value="1"/>
</dbReference>
<sequence length="456" mass="48093">MLPHLLLSATLALSPTPSTVDVPTVGSTIQDFLSHREVPGLAVAVTHDGRTLHAEGRGHLGDGTPVTATTPMPVASLSKSMTALVVVQLAERGRIDLGAPVRDQLPEFTTADPRSAGITPRHLLQHTSGLTDRTNPTDPATRTPRDAVAAMRASTLASAPGTEWSYHNPNHQLAARLVEHVTGEPFADHLRTALFEPLGMSDSRAANTPLDLPGHRGHLRLPIGPPVPFPEPMSFGGGSGGVLSSARDLAAWLIAHHRGGPAFTTTTTPATTPPFHAMGWFARRTPSGAPLLTHDGDLATATAYQALLPATGHGVAVAANTATRHADAQALGQALVELLDGGTPEIPADPQFAVDAVLLAATPLPVALAAHRARRPSRRRWTWPLLLTPWPLLLGAHHVTSHLYRGRPVSWLQAATLYPTFLLLLLVTALSSTTLLALRLLRPRATAPSPPHHSGG</sequence>
<dbReference type="InterPro" id="IPR001466">
    <property type="entry name" value="Beta-lactam-related"/>
</dbReference>
<dbReference type="PANTHER" id="PTHR46825">
    <property type="entry name" value="D-ALANYL-D-ALANINE-CARBOXYPEPTIDASE/ENDOPEPTIDASE AMPH"/>
    <property type="match status" value="1"/>
</dbReference>
<dbReference type="GO" id="GO:0016787">
    <property type="term" value="F:hydrolase activity"/>
    <property type="evidence" value="ECO:0007669"/>
    <property type="project" value="UniProtKB-KW"/>
</dbReference>
<feature type="domain" description="Beta-lactamase-related" evidence="2">
    <location>
        <begin position="28"/>
        <end position="335"/>
    </location>
</feature>
<dbReference type="InterPro" id="IPR050491">
    <property type="entry name" value="AmpC-like"/>
</dbReference>
<accession>A0A290Z026</accession>
<evidence type="ECO:0000259" key="2">
    <source>
        <dbReference type="Pfam" id="PF00144"/>
    </source>
</evidence>
<keyword evidence="3" id="KW-0378">Hydrolase</keyword>
<dbReference type="EMBL" id="CP023445">
    <property type="protein sequence ID" value="ATE52371.1"/>
    <property type="molecule type" value="Genomic_DNA"/>
</dbReference>
<name>A0A290Z026_9PSEU</name>
<evidence type="ECO:0000256" key="1">
    <source>
        <dbReference type="SAM" id="Phobius"/>
    </source>
</evidence>
<proteinExistence type="predicted"/>
<keyword evidence="1" id="KW-0472">Membrane</keyword>
<keyword evidence="1" id="KW-0812">Transmembrane</keyword>